<dbReference type="GO" id="GO:0030414">
    <property type="term" value="F:peptidase inhibitor activity"/>
    <property type="evidence" value="ECO:0007669"/>
    <property type="project" value="UniProtKB-KW"/>
</dbReference>
<evidence type="ECO:0000256" key="8">
    <source>
        <dbReference type="RuleBase" id="RU003471"/>
    </source>
</evidence>
<evidence type="ECO:0000256" key="6">
    <source>
        <dbReference type="ARBA" id="ARBA00022900"/>
    </source>
</evidence>
<gene>
    <name evidence="11" type="ORF">KO481_19155</name>
</gene>
<evidence type="ECO:0000256" key="2">
    <source>
        <dbReference type="ARBA" id="ARBA00010472"/>
    </source>
</evidence>
<dbReference type="Pfam" id="PF00720">
    <property type="entry name" value="SSI"/>
    <property type="match status" value="1"/>
</dbReference>
<evidence type="ECO:0000256" key="9">
    <source>
        <dbReference type="SAM" id="SignalP"/>
    </source>
</evidence>
<evidence type="ECO:0000256" key="4">
    <source>
        <dbReference type="ARBA" id="ARBA00022525"/>
    </source>
</evidence>
<protein>
    <submittedName>
        <fullName evidence="11">Subtilase-type protease inhibitor</fullName>
    </submittedName>
</protein>
<feature type="signal peptide" evidence="9">
    <location>
        <begin position="1"/>
        <end position="23"/>
    </location>
</feature>
<dbReference type="PRINTS" id="PR00294">
    <property type="entry name" value="SSBTLNINHBTR"/>
</dbReference>
<comment type="subunit">
    <text evidence="3">Homodimer.</text>
</comment>
<feature type="chain" id="PRO_5047487903" evidence="9">
    <location>
        <begin position="24"/>
        <end position="132"/>
    </location>
</feature>
<evidence type="ECO:0000256" key="7">
    <source>
        <dbReference type="ARBA" id="ARBA00023157"/>
    </source>
</evidence>
<dbReference type="EMBL" id="JAHKNI010000006">
    <property type="protein sequence ID" value="MBU3063639.1"/>
    <property type="molecule type" value="Genomic_DNA"/>
</dbReference>
<feature type="domain" description="Subtilisin inhibitor" evidence="10">
    <location>
        <begin position="30"/>
        <end position="118"/>
    </location>
</feature>
<dbReference type="Proteomes" id="UP000733379">
    <property type="component" value="Unassembled WGS sequence"/>
</dbReference>
<keyword evidence="6 8" id="KW-0722">Serine protease inhibitor</keyword>
<dbReference type="InterPro" id="IPR023549">
    <property type="entry name" value="Subtilisin_inhibitor"/>
</dbReference>
<keyword evidence="4" id="KW-0964">Secreted</keyword>
<comment type="similarity">
    <text evidence="2 8">Belongs to the protease inhibitor I16 (SSI) family.</text>
</comment>
<dbReference type="InterPro" id="IPR036819">
    <property type="entry name" value="Subtilisin_inhibitor-like_sf"/>
</dbReference>
<evidence type="ECO:0000259" key="10">
    <source>
        <dbReference type="Pfam" id="PF00720"/>
    </source>
</evidence>
<dbReference type="Gene3D" id="3.30.350.10">
    <property type="entry name" value="Subtilisin inhibitor-like"/>
    <property type="match status" value="1"/>
</dbReference>
<keyword evidence="9" id="KW-0732">Signal</keyword>
<keyword evidence="7" id="KW-1015">Disulfide bond</keyword>
<keyword evidence="12" id="KW-1185">Reference proteome</keyword>
<evidence type="ECO:0000256" key="5">
    <source>
        <dbReference type="ARBA" id="ARBA00022690"/>
    </source>
</evidence>
<evidence type="ECO:0000256" key="1">
    <source>
        <dbReference type="ARBA" id="ARBA00004613"/>
    </source>
</evidence>
<comment type="caution">
    <text evidence="11">The sequence shown here is derived from an EMBL/GenBank/DDBJ whole genome shotgun (WGS) entry which is preliminary data.</text>
</comment>
<evidence type="ECO:0000313" key="12">
    <source>
        <dbReference type="Proteomes" id="UP000733379"/>
    </source>
</evidence>
<evidence type="ECO:0000313" key="11">
    <source>
        <dbReference type="EMBL" id="MBU3063639.1"/>
    </source>
</evidence>
<sequence length="132" mass="13405">MIALRAAVLAVAVAGVAAAPAQAQSSTPLPSALTLTVSKSTVPAAGPRTVLLVCSPTVGGTHPNAAAACGELAAVGGDLERLHGHPMRFCPMIYDPVTITAEGVWNGASVSYRHTYPNSCGALNRSTYVFAF</sequence>
<accession>A0ABS6B068</accession>
<name>A0ABS6B068_9NOCA</name>
<reference evidence="11 12" key="1">
    <citation type="submission" date="2021-06" db="EMBL/GenBank/DDBJ databases">
        <title>Actinomycetes sequencing.</title>
        <authorList>
            <person name="Shan Q."/>
        </authorList>
    </citation>
    <scope>NUCLEOTIDE SEQUENCE [LARGE SCALE GENOMIC DNA]</scope>
    <source>
        <strain evidence="11 12">NEAU-G5</strain>
    </source>
</reference>
<comment type="subcellular location">
    <subcellularLocation>
        <location evidence="1">Secreted</location>
    </subcellularLocation>
</comment>
<dbReference type="RefSeq" id="WP_215918557.1">
    <property type="nucleotide sequence ID" value="NZ_JAHKNI010000006.1"/>
</dbReference>
<keyword evidence="5 8" id="KW-0646">Protease inhibitor</keyword>
<evidence type="ECO:0000256" key="3">
    <source>
        <dbReference type="ARBA" id="ARBA00011738"/>
    </source>
</evidence>
<dbReference type="SUPFAM" id="SSF55399">
    <property type="entry name" value="Subtilisin inhibitor"/>
    <property type="match status" value="1"/>
</dbReference>
<proteinExistence type="inferred from homology"/>
<organism evidence="11 12">
    <name type="scientific">Nocardia albiluteola</name>
    <dbReference type="NCBI Taxonomy" id="2842303"/>
    <lineage>
        <taxon>Bacteria</taxon>
        <taxon>Bacillati</taxon>
        <taxon>Actinomycetota</taxon>
        <taxon>Actinomycetes</taxon>
        <taxon>Mycobacteriales</taxon>
        <taxon>Nocardiaceae</taxon>
        <taxon>Nocardia</taxon>
    </lineage>
</organism>
<dbReference type="InterPro" id="IPR000691">
    <property type="entry name" value="Prot_inh_I16_SSI"/>
</dbReference>